<feature type="domain" description="Sugar phosphate transporter" evidence="6">
    <location>
        <begin position="4"/>
        <end position="279"/>
    </location>
</feature>
<feature type="transmembrane region" description="Helical" evidence="5">
    <location>
        <begin position="61"/>
        <end position="79"/>
    </location>
</feature>
<name>F1A081_DICPU</name>
<feature type="transmembrane region" description="Helical" evidence="5">
    <location>
        <begin position="168"/>
        <end position="188"/>
    </location>
</feature>
<dbReference type="GO" id="GO:0055085">
    <property type="term" value="P:transmembrane transport"/>
    <property type="evidence" value="ECO:0000318"/>
    <property type="project" value="GO_Central"/>
</dbReference>
<dbReference type="AlphaFoldDB" id="F1A081"/>
<organism evidence="7 8">
    <name type="scientific">Dictyostelium purpureum</name>
    <name type="common">Slime mold</name>
    <dbReference type="NCBI Taxonomy" id="5786"/>
    <lineage>
        <taxon>Eukaryota</taxon>
        <taxon>Amoebozoa</taxon>
        <taxon>Evosea</taxon>
        <taxon>Eumycetozoa</taxon>
        <taxon>Dictyostelia</taxon>
        <taxon>Dictyosteliales</taxon>
        <taxon>Dictyosteliaceae</taxon>
        <taxon>Dictyostelium</taxon>
    </lineage>
</organism>
<keyword evidence="3 5" id="KW-1133">Transmembrane helix</keyword>
<feature type="transmembrane region" description="Helical" evidence="5">
    <location>
        <begin position="242"/>
        <end position="259"/>
    </location>
</feature>
<dbReference type="GeneID" id="10510617"/>
<evidence type="ECO:0000256" key="1">
    <source>
        <dbReference type="ARBA" id="ARBA00004141"/>
    </source>
</evidence>
<dbReference type="InterPro" id="IPR004853">
    <property type="entry name" value="Sugar_P_trans_dom"/>
</dbReference>
<evidence type="ECO:0000256" key="2">
    <source>
        <dbReference type="ARBA" id="ARBA00022692"/>
    </source>
</evidence>
<evidence type="ECO:0000256" key="3">
    <source>
        <dbReference type="ARBA" id="ARBA00022989"/>
    </source>
</evidence>
<dbReference type="GO" id="GO:0005794">
    <property type="term" value="C:Golgi apparatus"/>
    <property type="evidence" value="ECO:0000318"/>
    <property type="project" value="GO_Central"/>
</dbReference>
<evidence type="ECO:0000256" key="5">
    <source>
        <dbReference type="SAM" id="Phobius"/>
    </source>
</evidence>
<reference evidence="8" key="1">
    <citation type="journal article" date="2011" name="Genome Biol.">
        <title>Comparative genomics of the social amoebae Dictyostelium discoideum and Dictyostelium purpureum.</title>
        <authorList>
            <consortium name="US DOE Joint Genome Institute (JGI-PGF)"/>
            <person name="Sucgang R."/>
            <person name="Kuo A."/>
            <person name="Tian X."/>
            <person name="Salerno W."/>
            <person name="Parikh A."/>
            <person name="Feasley C.L."/>
            <person name="Dalin E."/>
            <person name="Tu H."/>
            <person name="Huang E."/>
            <person name="Barry K."/>
            <person name="Lindquist E."/>
            <person name="Shapiro H."/>
            <person name="Bruce D."/>
            <person name="Schmutz J."/>
            <person name="Salamov A."/>
            <person name="Fey P."/>
            <person name="Gaudet P."/>
            <person name="Anjard C."/>
            <person name="Babu M.M."/>
            <person name="Basu S."/>
            <person name="Bushmanova Y."/>
            <person name="van der Wel H."/>
            <person name="Katoh-Kurasawa M."/>
            <person name="Dinh C."/>
            <person name="Coutinho P.M."/>
            <person name="Saito T."/>
            <person name="Elias M."/>
            <person name="Schaap P."/>
            <person name="Kay R.R."/>
            <person name="Henrissat B."/>
            <person name="Eichinger L."/>
            <person name="Rivero F."/>
            <person name="Putnam N.H."/>
            <person name="West C.M."/>
            <person name="Loomis W.F."/>
            <person name="Chisholm R.L."/>
            <person name="Shaulsky G."/>
            <person name="Strassmann J.E."/>
            <person name="Queller D.C."/>
            <person name="Kuspa A."/>
            <person name="Grigoriev I.V."/>
        </authorList>
    </citation>
    <scope>NUCLEOTIDE SEQUENCE [LARGE SCALE GENOMIC DNA]</scope>
    <source>
        <strain evidence="8">QSDP1</strain>
    </source>
</reference>
<feature type="transmembrane region" description="Helical" evidence="5">
    <location>
        <begin position="137"/>
        <end position="156"/>
    </location>
</feature>
<dbReference type="InParanoid" id="F1A081"/>
<dbReference type="EMBL" id="GL871332">
    <property type="protein sequence ID" value="EGC30408.1"/>
    <property type="molecule type" value="Genomic_DNA"/>
</dbReference>
<protein>
    <recommendedName>
        <fullName evidence="6">Sugar phosphate transporter domain-containing protein</fullName>
    </recommendedName>
</protein>
<comment type="subcellular location">
    <subcellularLocation>
        <location evidence="1">Membrane</location>
        <topology evidence="1">Multi-pass membrane protein</topology>
    </subcellularLocation>
</comment>
<dbReference type="OrthoDB" id="417037at2759"/>
<gene>
    <name evidence="7" type="ORF">DICPUDRAFT_41477</name>
</gene>
<evidence type="ECO:0000259" key="6">
    <source>
        <dbReference type="Pfam" id="PF03151"/>
    </source>
</evidence>
<dbReference type="GO" id="GO:0015297">
    <property type="term" value="F:antiporter activity"/>
    <property type="evidence" value="ECO:0000318"/>
    <property type="project" value="GO_Central"/>
</dbReference>
<dbReference type="RefSeq" id="XP_003293076.1">
    <property type="nucleotide sequence ID" value="XM_003293028.1"/>
</dbReference>
<evidence type="ECO:0000313" key="8">
    <source>
        <dbReference type="Proteomes" id="UP000001064"/>
    </source>
</evidence>
<dbReference type="Pfam" id="PF03151">
    <property type="entry name" value="TPT"/>
    <property type="match status" value="1"/>
</dbReference>
<dbReference type="KEGG" id="dpp:DICPUDRAFT_41477"/>
<dbReference type="PANTHER" id="PTHR11132">
    <property type="entry name" value="SOLUTE CARRIER FAMILY 35"/>
    <property type="match status" value="1"/>
</dbReference>
<dbReference type="STRING" id="5786.F1A081"/>
<feature type="transmembrane region" description="Helical" evidence="5">
    <location>
        <begin position="85"/>
        <end position="106"/>
    </location>
</feature>
<feature type="non-terminal residue" evidence="7">
    <location>
        <position position="285"/>
    </location>
</feature>
<feature type="transmembrane region" description="Helical" evidence="5">
    <location>
        <begin position="20"/>
        <end position="41"/>
    </location>
</feature>
<proteinExistence type="predicted"/>
<feature type="transmembrane region" description="Helical" evidence="5">
    <location>
        <begin position="113"/>
        <end position="131"/>
    </location>
</feature>
<dbReference type="GO" id="GO:0016020">
    <property type="term" value="C:membrane"/>
    <property type="evidence" value="ECO:0007669"/>
    <property type="project" value="UniProtKB-SubCell"/>
</dbReference>
<dbReference type="FunCoup" id="F1A081">
    <property type="interactions" value="149"/>
</dbReference>
<feature type="transmembrane region" description="Helical" evidence="5">
    <location>
        <begin position="265"/>
        <end position="281"/>
    </location>
</feature>
<dbReference type="OMA" id="YAYCKLQ"/>
<sequence>GSVSLSQTIFNKKVVATYKFQASSFLLLNQMITTIVVLLILKFLNIIKLNTSYDIKTVKSVIPLAFCYITNVLLGLDSLKELNIPMYSALKRLVAFVVLIMEYFILKKVSPPKVVASVIVMVFGAIIAGVTDLTFSALGYSLVLLSCFFQASYLVYAKKISNTNMSTYDMLYLNSLLSLPFTFILVVVNKELEYFSSYEYLNNRSFQIYYALSVFLGFFLNFCIFFCTAVNSPMTTSVVGSAKNIITMVLGAIIFQDIIIHPLNILGLIVNILGGIWYSFLKLKG</sequence>
<keyword evidence="4 5" id="KW-0472">Membrane</keyword>
<dbReference type="Proteomes" id="UP000001064">
    <property type="component" value="Unassembled WGS sequence"/>
</dbReference>
<feature type="transmembrane region" description="Helical" evidence="5">
    <location>
        <begin position="208"/>
        <end position="230"/>
    </location>
</feature>
<evidence type="ECO:0000256" key="4">
    <source>
        <dbReference type="ARBA" id="ARBA00023136"/>
    </source>
</evidence>
<accession>F1A081</accession>
<dbReference type="eggNOG" id="KOG1444">
    <property type="taxonomic scope" value="Eukaryota"/>
</dbReference>
<dbReference type="InterPro" id="IPR050186">
    <property type="entry name" value="TPT_transporter"/>
</dbReference>
<keyword evidence="2 5" id="KW-0812">Transmembrane</keyword>
<evidence type="ECO:0000313" key="7">
    <source>
        <dbReference type="EMBL" id="EGC30408.1"/>
    </source>
</evidence>
<keyword evidence="8" id="KW-1185">Reference proteome</keyword>
<dbReference type="VEuPathDB" id="AmoebaDB:DICPUDRAFT_41477"/>